<keyword evidence="1" id="KW-1133">Transmembrane helix</keyword>
<dbReference type="Proteomes" id="UP000008276">
    <property type="component" value="Chromosome"/>
</dbReference>
<proteinExistence type="predicted"/>
<feature type="transmembrane region" description="Helical" evidence="1">
    <location>
        <begin position="7"/>
        <end position="24"/>
    </location>
</feature>
<organism evidence="2 3">
    <name type="scientific">Thermoanaerobacter wiegelii Rt8.B1</name>
    <dbReference type="NCBI Taxonomy" id="697303"/>
    <lineage>
        <taxon>Bacteria</taxon>
        <taxon>Bacillati</taxon>
        <taxon>Bacillota</taxon>
        <taxon>Clostridia</taxon>
        <taxon>Thermoanaerobacterales</taxon>
        <taxon>Thermoanaerobacteraceae</taxon>
        <taxon>Thermoanaerobacter</taxon>
    </lineage>
</organism>
<dbReference type="HOGENOM" id="CLU_1038020_0_0_9"/>
<dbReference type="RefSeq" id="WP_014063595.1">
    <property type="nucleotide sequence ID" value="NC_015958.1"/>
</dbReference>
<protein>
    <submittedName>
        <fullName evidence="2">Uncharacterized protein</fullName>
    </submittedName>
</protein>
<gene>
    <name evidence="2" type="ORF">Thewi_2442</name>
</gene>
<name>G2MRP6_9THEO</name>
<evidence type="ECO:0000256" key="1">
    <source>
        <dbReference type="SAM" id="Phobius"/>
    </source>
</evidence>
<feature type="transmembrane region" description="Helical" evidence="1">
    <location>
        <begin position="55"/>
        <end position="78"/>
    </location>
</feature>
<evidence type="ECO:0000313" key="2">
    <source>
        <dbReference type="EMBL" id="AEM79777.1"/>
    </source>
</evidence>
<reference evidence="2 3" key="1">
    <citation type="submission" date="2011-08" db="EMBL/GenBank/DDBJ databases">
        <title>Complete sequence of Thermoanaerobacter wiegelii Rt8.B1.</title>
        <authorList>
            <consortium name="US DOE Joint Genome Institute"/>
            <person name="Lucas S."/>
            <person name="Han J."/>
            <person name="Lapidus A."/>
            <person name="Cheng J.-F."/>
            <person name="Goodwin L."/>
            <person name="Pitluck S."/>
            <person name="Peters L."/>
            <person name="Mikhailova N."/>
            <person name="Zeytun A."/>
            <person name="Daligault H."/>
            <person name="Detter J.C."/>
            <person name="Han C."/>
            <person name="Tapia R."/>
            <person name="Land M."/>
            <person name="Hauser L."/>
            <person name="Kyrpides N."/>
            <person name="Ivanova N."/>
            <person name="Pagani I."/>
            <person name="Hemme C."/>
            <person name="Woyke T."/>
        </authorList>
    </citation>
    <scope>NUCLEOTIDE SEQUENCE [LARGE SCALE GENOMIC DNA]</scope>
    <source>
        <strain evidence="2 3">Rt8.B1</strain>
    </source>
</reference>
<keyword evidence="3" id="KW-1185">Reference proteome</keyword>
<dbReference type="KEGG" id="twi:Thewi_2442"/>
<dbReference type="STRING" id="697303.Thewi_2442"/>
<evidence type="ECO:0000313" key="3">
    <source>
        <dbReference type="Proteomes" id="UP000008276"/>
    </source>
</evidence>
<keyword evidence="1" id="KW-0472">Membrane</keyword>
<dbReference type="AlphaFoldDB" id="G2MRP6"/>
<keyword evidence="1" id="KW-0812">Transmembrane</keyword>
<feature type="transmembrane region" description="Helical" evidence="1">
    <location>
        <begin position="30"/>
        <end position="48"/>
    </location>
</feature>
<sequence>MKGKSSKIFWSLVMFSVISLYAVLNMIVDWSNFLVVNSILFLIFRIYFQYNLYTTIVLLIFIHGIYLIAFFITSIFYFNKIHLSTTFIMKRSLFRKNSYKINASIHPITFLCIKKHEKQFVSKKFKYNKNKFFSQIMAKDFNLAIQNAVKIIQKNKNITTITFKTHKSYITYIINHMNEVQNLIKKLFDSEIHVQITKIRDSEKFIIYIYYTDSTQYEIHIDQKKRNRLYIEPFAYLSLWQSIVHILKHPKSLWERRQVYNVMIKKVL</sequence>
<dbReference type="EMBL" id="CP002991">
    <property type="protein sequence ID" value="AEM79777.1"/>
    <property type="molecule type" value="Genomic_DNA"/>
</dbReference>
<accession>G2MRP6</accession>